<evidence type="ECO:0000313" key="4">
    <source>
        <dbReference type="Proteomes" id="UP001526166"/>
    </source>
</evidence>
<protein>
    <submittedName>
        <fullName evidence="3">AAA family ATPase</fullName>
    </submittedName>
</protein>
<dbReference type="PANTHER" id="PTHR37291">
    <property type="entry name" value="5-METHYLCYTOSINE-SPECIFIC RESTRICTION ENZYME B"/>
    <property type="match status" value="1"/>
</dbReference>
<accession>A0ABT3A2X8</accession>
<dbReference type="SUPFAM" id="SSF52540">
    <property type="entry name" value="P-loop containing nucleoside triphosphate hydrolases"/>
    <property type="match status" value="1"/>
</dbReference>
<dbReference type="PANTHER" id="PTHR37291:SF1">
    <property type="entry name" value="TYPE IV METHYL-DIRECTED RESTRICTION ENZYME ECOKMCRB SUBUNIT"/>
    <property type="match status" value="1"/>
</dbReference>
<dbReference type="RefSeq" id="WP_263848653.1">
    <property type="nucleotide sequence ID" value="NZ_JAOWKW010000020.1"/>
</dbReference>
<dbReference type="InterPro" id="IPR052934">
    <property type="entry name" value="Methyl-DNA_Rec/Restrict_Enz"/>
</dbReference>
<organism evidence="3 4">
    <name type="scientific">Sedimentimonas flavescens</name>
    <dbReference type="NCBI Taxonomy" id="2851012"/>
    <lineage>
        <taxon>Bacteria</taxon>
        <taxon>Pseudomonadati</taxon>
        <taxon>Pseudomonadota</taxon>
        <taxon>Alphaproteobacteria</taxon>
        <taxon>Rhodobacterales</taxon>
        <taxon>Rhodobacter group</taxon>
        <taxon>Sedimentimonas</taxon>
    </lineage>
</organism>
<evidence type="ECO:0000256" key="1">
    <source>
        <dbReference type="SAM" id="MobiDB-lite"/>
    </source>
</evidence>
<dbReference type="EMBL" id="JAOWKW010000020">
    <property type="protein sequence ID" value="MCV2880364.1"/>
    <property type="molecule type" value="Genomic_DNA"/>
</dbReference>
<dbReference type="InterPro" id="IPR011704">
    <property type="entry name" value="ATPase_dyneun-rel_AAA"/>
</dbReference>
<dbReference type="Gene3D" id="3.40.50.300">
    <property type="entry name" value="P-loop containing nucleotide triphosphate hydrolases"/>
    <property type="match status" value="1"/>
</dbReference>
<dbReference type="Pfam" id="PF07728">
    <property type="entry name" value="AAA_5"/>
    <property type="match status" value="1"/>
</dbReference>
<feature type="region of interest" description="Disordered" evidence="1">
    <location>
        <begin position="213"/>
        <end position="236"/>
    </location>
</feature>
<proteinExistence type="predicted"/>
<gene>
    <name evidence="3" type="ORF">OE699_16140</name>
</gene>
<reference evidence="3 4" key="1">
    <citation type="submission" date="2022-10" db="EMBL/GenBank/DDBJ databases">
        <title>Sinirhodobacter sp. nov., isolated from ocean surface sediments.</title>
        <authorList>
            <person name="He W."/>
            <person name="Wang L."/>
            <person name="Zhang D.-F."/>
        </authorList>
    </citation>
    <scope>NUCLEOTIDE SEQUENCE [LARGE SCALE GENOMIC DNA]</scope>
    <source>
        <strain evidence="3 4">WL0115</strain>
    </source>
</reference>
<name>A0ABT3A2X8_9RHOB</name>
<dbReference type="InterPro" id="IPR027417">
    <property type="entry name" value="P-loop_NTPase"/>
</dbReference>
<dbReference type="Proteomes" id="UP001526166">
    <property type="component" value="Unassembled WGS sequence"/>
</dbReference>
<comment type="caution">
    <text evidence="3">The sequence shown here is derived from an EMBL/GenBank/DDBJ whole genome shotgun (WGS) entry which is preliminary data.</text>
</comment>
<keyword evidence="4" id="KW-1185">Reference proteome</keyword>
<sequence length="541" mass="60407">MKKLREIGTEDGKAARERLSGLSRFLAAAYFIHKEGASSISLKVDSDLRREFQNGVGDVVRLSPTGIYTSDFYDKKSEPKDFGVSSNFLTTGLALSRGTQRDYPSRPGALLKLDNEVVSLHPEFKENLISRYSFEEIRIALCLWLVRSKNFQDSDMAKISQDIQSHLKSKYGNEIGQFLCANPNEIESFLLSVQEPLSDQEPDLIALFAPETPETPEAPEAPEGRGNGAAQVNSGKRAGGGENVIYYGAPGTGKSHQIQKVVENEAHVVRTVFHPDLQNSDFFGGLKPQMRSGELCYDFVPGPFMEALKLAYCNPGEMVYLVIEELNRAAAAAVFGDLFLLLDRNEDGASDYDVSFPTAESREWFETATSETSSKLKLPSNLTIYATMNSADQGVFPLDTAFRRRWRQEYMHLDYQAGPEGHLKVVGADGTFHEVEWRKFVECLNGHLLKQDDLALAEDRLLGQWFVKPGDLKGSEIPGKILLYLWDDLLRHGGRDRIFRPEFKTYGSLFKAIGNAPIFCDGFLKALNLQAKIAEEDEDQA</sequence>
<evidence type="ECO:0000313" key="3">
    <source>
        <dbReference type="EMBL" id="MCV2880364.1"/>
    </source>
</evidence>
<evidence type="ECO:0000259" key="2">
    <source>
        <dbReference type="Pfam" id="PF07728"/>
    </source>
</evidence>
<feature type="domain" description="ATPase dynein-related AAA" evidence="2">
    <location>
        <begin position="243"/>
        <end position="405"/>
    </location>
</feature>